<dbReference type="Proteomes" id="UP001438707">
    <property type="component" value="Unassembled WGS sequence"/>
</dbReference>
<comment type="caution">
    <text evidence="1">The sequence shown here is derived from an EMBL/GenBank/DDBJ whole genome shotgun (WGS) entry which is preliminary data.</text>
</comment>
<reference evidence="1 2" key="1">
    <citation type="journal article" date="2024" name="Nat. Commun.">
        <title>Phylogenomics reveals the evolutionary origins of lichenization in chlorophyte algae.</title>
        <authorList>
            <person name="Puginier C."/>
            <person name="Libourel C."/>
            <person name="Otte J."/>
            <person name="Skaloud P."/>
            <person name="Haon M."/>
            <person name="Grisel S."/>
            <person name="Petersen M."/>
            <person name="Berrin J.G."/>
            <person name="Delaux P.M."/>
            <person name="Dal Grande F."/>
            <person name="Keller J."/>
        </authorList>
    </citation>
    <scope>NUCLEOTIDE SEQUENCE [LARGE SCALE GENOMIC DNA]</scope>
    <source>
        <strain evidence="1 2">SAG 2145</strain>
    </source>
</reference>
<evidence type="ECO:0000313" key="1">
    <source>
        <dbReference type="EMBL" id="KAK9833679.1"/>
    </source>
</evidence>
<sequence>MAATIAAAPSASAPTLVYPGKLAEPQRTVWKGKWTRITEYAQLPDLLSEWEGGVQYACGGKKTPPFKTLEQDMAEGHQCVAWRNVDCKPLHAKKLFIYTLLSAEQPREFVVALQAEAEILGRKQKGKPPSLYSHAMAVLDKDHSSLIVRKPAPFEKEVLKWNRSQQYTAQAQLSKE</sequence>
<protein>
    <submittedName>
        <fullName evidence="1">Uncharacterized protein</fullName>
    </submittedName>
</protein>
<accession>A0AAW1RIZ1</accession>
<organism evidence="1 2">
    <name type="scientific">Apatococcus lobatus</name>
    <dbReference type="NCBI Taxonomy" id="904363"/>
    <lineage>
        <taxon>Eukaryota</taxon>
        <taxon>Viridiplantae</taxon>
        <taxon>Chlorophyta</taxon>
        <taxon>core chlorophytes</taxon>
        <taxon>Trebouxiophyceae</taxon>
        <taxon>Chlorellales</taxon>
        <taxon>Chlorellaceae</taxon>
        <taxon>Apatococcus</taxon>
    </lineage>
</organism>
<keyword evidence="2" id="KW-1185">Reference proteome</keyword>
<dbReference type="AlphaFoldDB" id="A0AAW1RIZ1"/>
<evidence type="ECO:0000313" key="2">
    <source>
        <dbReference type="Proteomes" id="UP001438707"/>
    </source>
</evidence>
<proteinExistence type="predicted"/>
<dbReference type="EMBL" id="JALJOS010000010">
    <property type="protein sequence ID" value="KAK9833679.1"/>
    <property type="molecule type" value="Genomic_DNA"/>
</dbReference>
<name>A0AAW1RIZ1_9CHLO</name>
<gene>
    <name evidence="1" type="ORF">WJX74_002516</name>
</gene>